<proteinExistence type="predicted"/>
<keyword evidence="3" id="KW-1185">Reference proteome</keyword>
<feature type="region of interest" description="Disordered" evidence="1">
    <location>
        <begin position="41"/>
        <end position="63"/>
    </location>
</feature>
<evidence type="ECO:0000256" key="1">
    <source>
        <dbReference type="SAM" id="MobiDB-lite"/>
    </source>
</evidence>
<comment type="caution">
    <text evidence="2">The sequence shown here is derived from an EMBL/GenBank/DDBJ whole genome shotgun (WGS) entry which is preliminary data.</text>
</comment>
<organism evidence="2 3">
    <name type="scientific">Araneus ventricosus</name>
    <name type="common">Orbweaver spider</name>
    <name type="synonym">Epeira ventricosa</name>
    <dbReference type="NCBI Taxonomy" id="182803"/>
    <lineage>
        <taxon>Eukaryota</taxon>
        <taxon>Metazoa</taxon>
        <taxon>Ecdysozoa</taxon>
        <taxon>Arthropoda</taxon>
        <taxon>Chelicerata</taxon>
        <taxon>Arachnida</taxon>
        <taxon>Araneae</taxon>
        <taxon>Araneomorphae</taxon>
        <taxon>Entelegynae</taxon>
        <taxon>Araneoidea</taxon>
        <taxon>Araneidae</taxon>
        <taxon>Araneus</taxon>
    </lineage>
</organism>
<dbReference type="EMBL" id="BGPR01024717">
    <property type="protein sequence ID" value="GBN93012.1"/>
    <property type="molecule type" value="Genomic_DNA"/>
</dbReference>
<evidence type="ECO:0000313" key="2">
    <source>
        <dbReference type="EMBL" id="GBN93012.1"/>
    </source>
</evidence>
<gene>
    <name evidence="2" type="ORF">AVEN_204112_1</name>
</gene>
<evidence type="ECO:0000313" key="3">
    <source>
        <dbReference type="Proteomes" id="UP000499080"/>
    </source>
</evidence>
<protein>
    <submittedName>
        <fullName evidence="2">Uncharacterized protein</fullName>
    </submittedName>
</protein>
<accession>A0A4Y2SXE8</accession>
<name>A0A4Y2SXE8_ARAVE</name>
<sequence length="108" mass="12203">MVLRVMAKNTDERTVVNLAVVEGKWNTNDLLDLCHVIRSTKPKRRDDGSSVRPNPRVRSPTENERFMVKEESAASVGTRPWTPEGRSLTLSIAFVLQLGIMEWPSRLG</sequence>
<dbReference type="AlphaFoldDB" id="A0A4Y2SXE8"/>
<reference evidence="2 3" key="1">
    <citation type="journal article" date="2019" name="Sci. Rep.">
        <title>Orb-weaving spider Araneus ventricosus genome elucidates the spidroin gene catalogue.</title>
        <authorList>
            <person name="Kono N."/>
            <person name="Nakamura H."/>
            <person name="Ohtoshi R."/>
            <person name="Moran D.A.P."/>
            <person name="Shinohara A."/>
            <person name="Yoshida Y."/>
            <person name="Fujiwara M."/>
            <person name="Mori M."/>
            <person name="Tomita M."/>
            <person name="Arakawa K."/>
        </authorList>
    </citation>
    <scope>NUCLEOTIDE SEQUENCE [LARGE SCALE GENOMIC DNA]</scope>
</reference>
<dbReference type="Proteomes" id="UP000499080">
    <property type="component" value="Unassembled WGS sequence"/>
</dbReference>